<comment type="caution">
    <text evidence="2">The sequence shown here is derived from an EMBL/GenBank/DDBJ whole genome shotgun (WGS) entry which is preliminary data.</text>
</comment>
<dbReference type="Proteomes" id="UP000677913">
    <property type="component" value="Unassembled WGS sequence"/>
</dbReference>
<proteinExistence type="predicted"/>
<evidence type="ECO:0000313" key="3">
    <source>
        <dbReference type="Proteomes" id="UP000677913"/>
    </source>
</evidence>
<name>A0A8J7WJE1_9ACTN</name>
<dbReference type="RefSeq" id="WP_211466920.1">
    <property type="nucleotide sequence ID" value="NZ_JAGSXH010000024.1"/>
</dbReference>
<reference evidence="2" key="1">
    <citation type="submission" date="2021-04" db="EMBL/GenBank/DDBJ databases">
        <title>Genome based classification of Actinospica acidithermotolerans sp. nov., an actinobacterium isolated from an Indonesian hot spring.</title>
        <authorList>
            <person name="Kusuma A.B."/>
            <person name="Putra K.E."/>
            <person name="Nafisah S."/>
            <person name="Loh J."/>
            <person name="Nouioui I."/>
            <person name="Goodfellow M."/>
        </authorList>
    </citation>
    <scope>NUCLEOTIDE SEQUENCE</scope>
    <source>
        <strain evidence="2">DSM 45618</strain>
    </source>
</reference>
<evidence type="ECO:0000256" key="1">
    <source>
        <dbReference type="SAM" id="MobiDB-lite"/>
    </source>
</evidence>
<protein>
    <submittedName>
        <fullName evidence="2">Uncharacterized protein</fullName>
    </submittedName>
</protein>
<organism evidence="2 3">
    <name type="scientific">Actinocrinis puniceicyclus</name>
    <dbReference type="NCBI Taxonomy" id="977794"/>
    <lineage>
        <taxon>Bacteria</taxon>
        <taxon>Bacillati</taxon>
        <taxon>Actinomycetota</taxon>
        <taxon>Actinomycetes</taxon>
        <taxon>Catenulisporales</taxon>
        <taxon>Actinospicaceae</taxon>
        <taxon>Actinocrinis</taxon>
    </lineage>
</organism>
<feature type="region of interest" description="Disordered" evidence="1">
    <location>
        <begin position="1"/>
        <end position="35"/>
    </location>
</feature>
<keyword evidence="3" id="KW-1185">Reference proteome</keyword>
<sequence length="87" mass="9331">MLDAPGFARTRCGPSGDLLGRLAPGSPVSERGTNGQLRVVREYEARLTGHMRALQRTVDGLRITTETVKAEVALARARRLDGDVADG</sequence>
<dbReference type="AlphaFoldDB" id="A0A8J7WJE1"/>
<evidence type="ECO:0000313" key="2">
    <source>
        <dbReference type="EMBL" id="MBS2963326.1"/>
    </source>
</evidence>
<gene>
    <name evidence="2" type="ORF">KGA66_09735</name>
</gene>
<accession>A0A8J7WJE1</accession>
<dbReference type="EMBL" id="JAGSXH010000024">
    <property type="protein sequence ID" value="MBS2963326.1"/>
    <property type="molecule type" value="Genomic_DNA"/>
</dbReference>